<dbReference type="EMBL" id="OZ034815">
    <property type="protein sequence ID" value="CAL1369087.1"/>
    <property type="molecule type" value="Genomic_DNA"/>
</dbReference>
<dbReference type="Proteomes" id="UP001497516">
    <property type="component" value="Chromosome 2"/>
</dbReference>
<reference evidence="2 3" key="1">
    <citation type="submission" date="2024-04" db="EMBL/GenBank/DDBJ databases">
        <authorList>
            <person name="Fracassetti M."/>
        </authorList>
    </citation>
    <scope>NUCLEOTIDE SEQUENCE [LARGE SCALE GENOMIC DNA]</scope>
</reference>
<dbReference type="AlphaFoldDB" id="A0AAV2D726"/>
<proteinExistence type="predicted"/>
<keyword evidence="3" id="KW-1185">Reference proteome</keyword>
<evidence type="ECO:0000313" key="3">
    <source>
        <dbReference type="Proteomes" id="UP001497516"/>
    </source>
</evidence>
<evidence type="ECO:0000256" key="1">
    <source>
        <dbReference type="SAM" id="MobiDB-lite"/>
    </source>
</evidence>
<name>A0AAV2D726_9ROSI</name>
<protein>
    <submittedName>
        <fullName evidence="2">Uncharacterized protein</fullName>
    </submittedName>
</protein>
<sequence>MLSTSLEGTPSTSPAPTLFPSDRPSDPITLCISADASDAHQAISTEMLIDASAGVGPLPRDNDHTESLATAMGKEAEQAHNSPSPMRPTPQVSYASAVVGWKPNMSISVISVDSGRRK</sequence>
<feature type="region of interest" description="Disordered" evidence="1">
    <location>
        <begin position="1"/>
        <end position="26"/>
    </location>
</feature>
<feature type="compositionally biased region" description="Polar residues" evidence="1">
    <location>
        <begin position="1"/>
        <end position="15"/>
    </location>
</feature>
<organism evidence="2 3">
    <name type="scientific">Linum trigynum</name>
    <dbReference type="NCBI Taxonomy" id="586398"/>
    <lineage>
        <taxon>Eukaryota</taxon>
        <taxon>Viridiplantae</taxon>
        <taxon>Streptophyta</taxon>
        <taxon>Embryophyta</taxon>
        <taxon>Tracheophyta</taxon>
        <taxon>Spermatophyta</taxon>
        <taxon>Magnoliopsida</taxon>
        <taxon>eudicotyledons</taxon>
        <taxon>Gunneridae</taxon>
        <taxon>Pentapetalae</taxon>
        <taxon>rosids</taxon>
        <taxon>fabids</taxon>
        <taxon>Malpighiales</taxon>
        <taxon>Linaceae</taxon>
        <taxon>Linum</taxon>
    </lineage>
</organism>
<accession>A0AAV2D726</accession>
<gene>
    <name evidence="2" type="ORF">LTRI10_LOCUS11883</name>
</gene>
<evidence type="ECO:0000313" key="2">
    <source>
        <dbReference type="EMBL" id="CAL1369087.1"/>
    </source>
</evidence>